<dbReference type="SUPFAM" id="SSF51445">
    <property type="entry name" value="(Trans)glycosidases"/>
    <property type="match status" value="1"/>
</dbReference>
<feature type="domain" description="Chitin-binding type-1" evidence="4">
    <location>
        <begin position="367"/>
        <end position="411"/>
    </location>
</feature>
<feature type="domain" description="Chitin-binding type-1" evidence="4">
    <location>
        <begin position="423"/>
        <end position="467"/>
    </location>
</feature>
<evidence type="ECO:0000313" key="6">
    <source>
        <dbReference type="EMBL" id="KAG2431216.1"/>
    </source>
</evidence>
<keyword evidence="2" id="KW-1015">Disulfide bond</keyword>
<feature type="compositionally biased region" description="Gly residues" evidence="3">
    <location>
        <begin position="685"/>
        <end position="695"/>
    </location>
</feature>
<dbReference type="InterPro" id="IPR050314">
    <property type="entry name" value="Glycosyl_Hydrlase_18"/>
</dbReference>
<comment type="caution">
    <text evidence="6">The sequence shown here is derived from an EMBL/GenBank/DDBJ whole genome shotgun (WGS) entry which is preliminary data.</text>
</comment>
<dbReference type="InterPro" id="IPR001223">
    <property type="entry name" value="Glyco_hydro18_cat"/>
</dbReference>
<dbReference type="InterPro" id="IPR001002">
    <property type="entry name" value="Chitin-bd_1"/>
</dbReference>
<protein>
    <recommendedName>
        <fullName evidence="8">Chitinase</fullName>
    </recommendedName>
</protein>
<dbReference type="Proteomes" id="UP000650467">
    <property type="component" value="Unassembled WGS sequence"/>
</dbReference>
<evidence type="ECO:0000313" key="7">
    <source>
        <dbReference type="Proteomes" id="UP000650467"/>
    </source>
</evidence>
<feature type="disulfide bond" evidence="2">
    <location>
        <begin position="386"/>
        <end position="400"/>
    </location>
</feature>
<dbReference type="PANTHER" id="PTHR11177:SF317">
    <property type="entry name" value="CHITINASE 12-RELATED"/>
    <property type="match status" value="1"/>
</dbReference>
<dbReference type="InterPro" id="IPR017853">
    <property type="entry name" value="GH"/>
</dbReference>
<dbReference type="SMART" id="SM00270">
    <property type="entry name" value="ChtBD1"/>
    <property type="match status" value="4"/>
</dbReference>
<feature type="disulfide bond" evidence="2">
    <location>
        <begin position="510"/>
        <end position="524"/>
    </location>
</feature>
<dbReference type="Gene3D" id="3.20.20.80">
    <property type="entry name" value="Glycosidases"/>
    <property type="match status" value="1"/>
</dbReference>
<dbReference type="GO" id="GO:0005576">
    <property type="term" value="C:extracellular region"/>
    <property type="evidence" value="ECO:0007669"/>
    <property type="project" value="TreeGrafter"/>
</dbReference>
<gene>
    <name evidence="6" type="ORF">HXX76_009744</name>
</gene>
<dbReference type="OrthoDB" id="530500at2759"/>
<accession>A0A835W011</accession>
<dbReference type="GO" id="GO:0006032">
    <property type="term" value="P:chitin catabolic process"/>
    <property type="evidence" value="ECO:0007669"/>
    <property type="project" value="TreeGrafter"/>
</dbReference>
<feature type="domain" description="GH18" evidence="5">
    <location>
        <begin position="18"/>
        <end position="362"/>
    </location>
</feature>
<reference evidence="6" key="1">
    <citation type="journal article" date="2020" name="bioRxiv">
        <title>Comparative genomics of Chlamydomonas.</title>
        <authorList>
            <person name="Craig R.J."/>
            <person name="Hasan A.R."/>
            <person name="Ness R.W."/>
            <person name="Keightley P.D."/>
        </authorList>
    </citation>
    <scope>NUCLEOTIDE SEQUENCE</scope>
    <source>
        <strain evidence="6">SAG 7.73</strain>
    </source>
</reference>
<dbReference type="GO" id="GO:0004568">
    <property type="term" value="F:chitinase activity"/>
    <property type="evidence" value="ECO:0007669"/>
    <property type="project" value="TreeGrafter"/>
</dbReference>
<dbReference type="SMART" id="SM00636">
    <property type="entry name" value="Glyco_18"/>
    <property type="match status" value="1"/>
</dbReference>
<dbReference type="PANTHER" id="PTHR11177">
    <property type="entry name" value="CHITINASE"/>
    <property type="match status" value="1"/>
</dbReference>
<dbReference type="InterPro" id="IPR018371">
    <property type="entry name" value="Chitin-binding_1_CS"/>
</dbReference>
<dbReference type="PRINTS" id="PR01217">
    <property type="entry name" value="PRICHEXTENSN"/>
</dbReference>
<evidence type="ECO:0000259" key="4">
    <source>
        <dbReference type="PROSITE" id="PS50941"/>
    </source>
</evidence>
<evidence type="ECO:0000256" key="2">
    <source>
        <dbReference type="PROSITE-ProRule" id="PRU00261"/>
    </source>
</evidence>
<sequence>MFAMNSAVAAVAPVAVDSITGLYIPGWADNTNPASLNFFNTSAVNLTGVSHMYYAFLWIDEVTYRVYDPFNNLALLRGLKSRWPATQLLLSVGGGGFSTAVWSATATTGRAAFVDSLVAAVVAAGADGVDIDWESPGAADRSAFSALAAALRSGLDAAAAAAGRPARYWLTAASPAIWADQGAFDGWDLAALKGSFDLFNIMAYEMHDPCYWETQTAFHTAWSDCSTALSYYIAQGVPARQLVLGLAFYGHTYTLLDAARYTYPSPSVESRDCSTQSTPSYRSVMAELAWGYGGGVFTDAAQRSAYYVLGSKWVGFDTEETLRAKAQGARDYGAGGVMIWDASLDVPEGRLLRAVAGRNLAGPAPAPRPCGGGYIGTGQCADASLCCSEFGYCGAGDTFCGARCRGGPCIQYPSPPPAPPQPPPACGSGTVGSGQCADASQCCSLAGWCGTGADWCGANCAGGPCWYKPSPPPQPPSPPPKPAPPPPPPVPYGCGEGLVGNGTCAGAGQCCSAAGWCGEGADYCGLGCQGGPCVAYPPPPPGALPLCGGGVVNGGYCANDIDHCYWYCIGGPCQWPPPPPQTGSGPAPPETPPETPCGNGVIGNGRCESPGLCCSAAGWCGDSPDHCLFYCVGGRCWSPPPPPATPAVVTAAAGTAAKAPPPSPPPPPRGTKSPTPKHHRRELRGGSGGNGGSGSGSTAVAASTEQQQSSLRGWSDEEGAPEQ</sequence>
<dbReference type="PROSITE" id="PS50941">
    <property type="entry name" value="CHIT_BIND_I_2"/>
    <property type="match status" value="4"/>
</dbReference>
<keyword evidence="1 2" id="KW-0147">Chitin-binding</keyword>
<dbReference type="InterPro" id="IPR029070">
    <property type="entry name" value="Chitinase_insertion_sf"/>
</dbReference>
<evidence type="ECO:0000256" key="3">
    <source>
        <dbReference type="SAM" id="MobiDB-lite"/>
    </source>
</evidence>
<feature type="disulfide bond" evidence="2">
    <location>
        <begin position="442"/>
        <end position="456"/>
    </location>
</feature>
<feature type="compositionally biased region" description="Pro residues" evidence="3">
    <location>
        <begin position="659"/>
        <end position="669"/>
    </location>
</feature>
<keyword evidence="7" id="KW-1185">Reference proteome</keyword>
<dbReference type="GO" id="GO:0008061">
    <property type="term" value="F:chitin binding"/>
    <property type="evidence" value="ECO:0007669"/>
    <property type="project" value="UniProtKB-UniRule"/>
</dbReference>
<organism evidence="6 7">
    <name type="scientific">Chlamydomonas incerta</name>
    <dbReference type="NCBI Taxonomy" id="51695"/>
    <lineage>
        <taxon>Eukaryota</taxon>
        <taxon>Viridiplantae</taxon>
        <taxon>Chlorophyta</taxon>
        <taxon>core chlorophytes</taxon>
        <taxon>Chlorophyceae</taxon>
        <taxon>CS clade</taxon>
        <taxon>Chlamydomonadales</taxon>
        <taxon>Chlamydomonadaceae</taxon>
        <taxon>Chlamydomonas</taxon>
    </lineage>
</organism>
<feature type="domain" description="Chitin-binding type-1" evidence="4">
    <location>
        <begin position="594"/>
        <end position="638"/>
    </location>
</feature>
<dbReference type="EMBL" id="JAEHOC010000025">
    <property type="protein sequence ID" value="KAG2431216.1"/>
    <property type="molecule type" value="Genomic_DNA"/>
</dbReference>
<evidence type="ECO:0000259" key="5">
    <source>
        <dbReference type="PROSITE" id="PS51910"/>
    </source>
</evidence>
<evidence type="ECO:0008006" key="8">
    <source>
        <dbReference type="Google" id="ProtNLM"/>
    </source>
</evidence>
<evidence type="ECO:0000256" key="1">
    <source>
        <dbReference type="ARBA" id="ARBA00022669"/>
    </source>
</evidence>
<dbReference type="Gene3D" id="3.30.60.10">
    <property type="entry name" value="Endochitinase-like"/>
    <property type="match status" value="4"/>
</dbReference>
<dbReference type="GO" id="GO:0005975">
    <property type="term" value="P:carbohydrate metabolic process"/>
    <property type="evidence" value="ECO:0007669"/>
    <property type="project" value="InterPro"/>
</dbReference>
<feature type="compositionally biased region" description="Polar residues" evidence="3">
    <location>
        <begin position="698"/>
        <end position="712"/>
    </location>
</feature>
<dbReference type="InterPro" id="IPR036861">
    <property type="entry name" value="Endochitinase-like_sf"/>
</dbReference>
<feature type="domain" description="Chitin-binding type-1" evidence="4">
    <location>
        <begin position="491"/>
        <end position="535"/>
    </location>
</feature>
<dbReference type="PROSITE" id="PS00026">
    <property type="entry name" value="CHIT_BIND_I_1"/>
    <property type="match status" value="2"/>
</dbReference>
<comment type="caution">
    <text evidence="2">Lacks conserved residue(s) required for the propagation of feature annotation.</text>
</comment>
<dbReference type="SUPFAM" id="SSF57016">
    <property type="entry name" value="Plant lectins/antimicrobial peptides"/>
    <property type="match status" value="4"/>
</dbReference>
<proteinExistence type="predicted"/>
<dbReference type="AlphaFoldDB" id="A0A835W011"/>
<dbReference type="Pfam" id="PF00704">
    <property type="entry name" value="Glyco_hydro_18"/>
    <property type="match status" value="1"/>
</dbReference>
<name>A0A835W011_CHLIN</name>
<feature type="region of interest" description="Disordered" evidence="3">
    <location>
        <begin position="650"/>
        <end position="723"/>
    </location>
</feature>
<dbReference type="InterPro" id="IPR011583">
    <property type="entry name" value="Chitinase_II/V-like_cat"/>
</dbReference>
<feature type="disulfide bond" evidence="2">
    <location>
        <begin position="613"/>
        <end position="627"/>
    </location>
</feature>
<dbReference type="PROSITE" id="PS51910">
    <property type="entry name" value="GH18_2"/>
    <property type="match status" value="1"/>
</dbReference>
<dbReference type="Gene3D" id="3.10.50.10">
    <property type="match status" value="1"/>
</dbReference>